<name>A0A3A9ZX72_9ACTN</name>
<feature type="compositionally biased region" description="Basic residues" evidence="1">
    <location>
        <begin position="1"/>
        <end position="13"/>
    </location>
</feature>
<dbReference type="PANTHER" id="PTHR19328:SF13">
    <property type="entry name" value="HIPL1 PROTEIN"/>
    <property type="match status" value="1"/>
</dbReference>
<keyword evidence="4" id="KW-1185">Reference proteome</keyword>
<dbReference type="AlphaFoldDB" id="A0A3A9ZX72"/>
<dbReference type="PANTHER" id="PTHR19328">
    <property type="entry name" value="HEDGEHOG-INTERACTING PROTEIN"/>
    <property type="match status" value="1"/>
</dbReference>
<evidence type="ECO:0000259" key="2">
    <source>
        <dbReference type="Pfam" id="PF07995"/>
    </source>
</evidence>
<dbReference type="InterPro" id="IPR012938">
    <property type="entry name" value="Glc/Sorbosone_DH"/>
</dbReference>
<gene>
    <name evidence="3" type="ORF">D7193_24085</name>
</gene>
<dbReference type="Proteomes" id="UP000279968">
    <property type="component" value="Unassembled WGS sequence"/>
</dbReference>
<feature type="domain" description="Glucose/Sorbosone dehydrogenase" evidence="2">
    <location>
        <begin position="258"/>
        <end position="347"/>
    </location>
</feature>
<protein>
    <recommendedName>
        <fullName evidence="2">Glucose/Sorbosone dehydrogenase domain-containing protein</fullName>
    </recommendedName>
</protein>
<comment type="caution">
    <text evidence="3">The sequence shown here is derived from an EMBL/GenBank/DDBJ whole genome shotgun (WGS) entry which is preliminary data.</text>
</comment>
<accession>A0A3A9ZX72</accession>
<dbReference type="Gene3D" id="2.120.10.30">
    <property type="entry name" value="TolB, C-terminal domain"/>
    <property type="match status" value="1"/>
</dbReference>
<dbReference type="InterPro" id="IPR011042">
    <property type="entry name" value="6-blade_b-propeller_TolB-like"/>
</dbReference>
<feature type="region of interest" description="Disordered" evidence="1">
    <location>
        <begin position="1"/>
        <end position="30"/>
    </location>
</feature>
<evidence type="ECO:0000313" key="4">
    <source>
        <dbReference type="Proteomes" id="UP000279968"/>
    </source>
</evidence>
<organism evidence="3 4">
    <name type="scientific">Micromonospora costi</name>
    <dbReference type="NCBI Taxonomy" id="1530042"/>
    <lineage>
        <taxon>Bacteria</taxon>
        <taxon>Bacillati</taxon>
        <taxon>Actinomycetota</taxon>
        <taxon>Actinomycetes</taxon>
        <taxon>Micromonosporales</taxon>
        <taxon>Micromonosporaceae</taxon>
        <taxon>Micromonospora</taxon>
    </lineage>
</organism>
<dbReference type="EMBL" id="RBAN01000004">
    <property type="protein sequence ID" value="RKN52892.1"/>
    <property type="molecule type" value="Genomic_DNA"/>
</dbReference>
<dbReference type="SUPFAM" id="SSF50952">
    <property type="entry name" value="Soluble quinoprotein glucose dehydrogenase"/>
    <property type="match status" value="1"/>
</dbReference>
<dbReference type="Pfam" id="PF07995">
    <property type="entry name" value="GSDH"/>
    <property type="match status" value="2"/>
</dbReference>
<dbReference type="RefSeq" id="WP_120781799.1">
    <property type="nucleotide sequence ID" value="NZ_JBHLUP010000002.1"/>
</dbReference>
<evidence type="ECO:0000313" key="3">
    <source>
        <dbReference type="EMBL" id="RKN52892.1"/>
    </source>
</evidence>
<reference evidence="3 4" key="1">
    <citation type="journal article" date="2015" name="Int. J. Syst. Evol. Microbiol.">
        <title>Micromonospora costi sp. nov., isolated from a leaf of Costus speciosus.</title>
        <authorList>
            <person name="Thawai C."/>
        </authorList>
    </citation>
    <scope>NUCLEOTIDE SEQUENCE [LARGE SCALE GENOMIC DNA]</scope>
    <source>
        <strain evidence="3 4">CS1-12</strain>
    </source>
</reference>
<sequence>MHARILRTVVPRRRTPDVPPGSPGRRPARPGRYRLRAAAALLAVAASGLAATVPGAPANAEPGGPTMLDRKLAVRTAATGLVSPTGMAFLGDDDLLVIEKTTGRVQRVVDGAVAGTPLDLAVNAASERGLLGIALHPRFPADPGVYLYWTESTTGADTTVLEETPLLGNRVDRFVWNGSTLTFDRTLIRIRATQEDAGQPARGNHNGGVISFGRDGKLYVFTGDLGRRGQLQNLTCGPTAVCPGPVVPDDQFGGPRADRAHLSGVVLRLNDDGSTPWNNPFFRVGAAMGGEVGATVQKIYSYGHRNGFGMAVDPRSGDVWMQENGDDSFSEINRLEPGMNGGWIQIAGPVSRIGQFKEIETTFGGQNLQQLRWPPSNIADSPWTALSRLFMLPGAHYSDPEFSWKWEVAPGGMGFLDSRALGPEYRGDLFLGAATGALEGGYLFRFNLTGNRRQIAVDDPRLRDRVADNLAKHEITESESLLVGRDFGTVTDIETAPDGTLAVLSLTNGAVYTIHRR</sequence>
<dbReference type="InterPro" id="IPR011041">
    <property type="entry name" value="Quinoprot_gluc/sorb_DH_b-prop"/>
</dbReference>
<dbReference type="OrthoDB" id="9770043at2"/>
<feature type="domain" description="Glucose/Sorbosone dehydrogenase" evidence="2">
    <location>
        <begin position="83"/>
        <end position="235"/>
    </location>
</feature>
<evidence type="ECO:0000256" key="1">
    <source>
        <dbReference type="SAM" id="MobiDB-lite"/>
    </source>
</evidence>
<proteinExistence type="predicted"/>